<evidence type="ECO:0000256" key="1">
    <source>
        <dbReference type="SAM" id="MobiDB-lite"/>
    </source>
</evidence>
<evidence type="ECO:0000313" key="2">
    <source>
        <dbReference type="EMBL" id="CAE0312079.1"/>
    </source>
</evidence>
<name>A0A7S3MLP7_9SPIT</name>
<dbReference type="EMBL" id="HBIE01022977">
    <property type="protein sequence ID" value="CAE0312079.1"/>
    <property type="molecule type" value="Transcribed_RNA"/>
</dbReference>
<gene>
    <name evidence="2" type="ORF">FEHR0123_LOCUS7000</name>
</gene>
<organism evidence="2">
    <name type="scientific">Favella ehrenbergii</name>
    <dbReference type="NCBI Taxonomy" id="182087"/>
    <lineage>
        <taxon>Eukaryota</taxon>
        <taxon>Sar</taxon>
        <taxon>Alveolata</taxon>
        <taxon>Ciliophora</taxon>
        <taxon>Intramacronucleata</taxon>
        <taxon>Spirotrichea</taxon>
        <taxon>Choreotrichia</taxon>
        <taxon>Tintinnida</taxon>
        <taxon>Xystonellidae</taxon>
        <taxon>Favella</taxon>
    </lineage>
</organism>
<reference evidence="2" key="1">
    <citation type="submission" date="2021-01" db="EMBL/GenBank/DDBJ databases">
        <authorList>
            <person name="Corre E."/>
            <person name="Pelletier E."/>
            <person name="Niang G."/>
            <person name="Scheremetjew M."/>
            <person name="Finn R."/>
            <person name="Kale V."/>
            <person name="Holt S."/>
            <person name="Cochrane G."/>
            <person name="Meng A."/>
            <person name="Brown T."/>
            <person name="Cohen L."/>
        </authorList>
    </citation>
    <scope>NUCLEOTIDE SEQUENCE</scope>
    <source>
        <strain evidence="2">Fehren 1</strain>
    </source>
</reference>
<proteinExistence type="predicted"/>
<protein>
    <submittedName>
        <fullName evidence="2">Uncharacterized protein</fullName>
    </submittedName>
</protein>
<accession>A0A7S3MLP7</accession>
<sequence length="232" mass="27230">MILQEINKQRERAMNHLEATPETTSQIDNQRVLYLDVNFLKYWSLLTKRGRTNVMAQEIQSLTRYDVILMLYFPKMQASTPTPTPDDESQYSTPNGEDAEEAARIKREYTPFLMELYPRTNKIKLYYKPLIDEQDETVAENFDNKLVKISELCVDLLQRIAQTQDKTIDLQQIQEDAESVEIPVNNWQEFVIAASNIAEAHAFKRQPKIDDFSLERSRNKLIDMFVQLLKFD</sequence>
<feature type="region of interest" description="Disordered" evidence="1">
    <location>
        <begin position="79"/>
        <end position="102"/>
    </location>
</feature>
<dbReference type="AlphaFoldDB" id="A0A7S3MLP7"/>